<evidence type="ECO:0000313" key="1">
    <source>
        <dbReference type="EMBL" id="GFY21090.1"/>
    </source>
</evidence>
<evidence type="ECO:0000313" key="2">
    <source>
        <dbReference type="Proteomes" id="UP000887159"/>
    </source>
</evidence>
<sequence>MALGGSLTQINLGVQGVTQGFITTYLAHQVIPHSPFLLKDNLKICFMHPFCPTARQSFLLGIIKPDSSIHWLGVTHSRWCSAVVKSGASSAVVLVTSLKFNIMKSIGNSFHVALLCDVKIPFTLIYS</sequence>
<keyword evidence="2" id="KW-1185">Reference proteome</keyword>
<dbReference type="AlphaFoldDB" id="A0A8X6T166"/>
<accession>A0A8X6T166</accession>
<dbReference type="Proteomes" id="UP000887159">
    <property type="component" value="Unassembled WGS sequence"/>
</dbReference>
<gene>
    <name evidence="1" type="ORF">TNCV_3991341</name>
</gene>
<proteinExistence type="predicted"/>
<dbReference type="EMBL" id="BMAU01021357">
    <property type="protein sequence ID" value="GFY21090.1"/>
    <property type="molecule type" value="Genomic_DNA"/>
</dbReference>
<reference evidence="1" key="1">
    <citation type="submission" date="2020-08" db="EMBL/GenBank/DDBJ databases">
        <title>Multicomponent nature underlies the extraordinary mechanical properties of spider dragline silk.</title>
        <authorList>
            <person name="Kono N."/>
            <person name="Nakamura H."/>
            <person name="Mori M."/>
            <person name="Yoshida Y."/>
            <person name="Ohtoshi R."/>
            <person name="Malay A.D."/>
            <person name="Moran D.A.P."/>
            <person name="Tomita M."/>
            <person name="Numata K."/>
            <person name="Arakawa K."/>
        </authorList>
    </citation>
    <scope>NUCLEOTIDE SEQUENCE</scope>
</reference>
<protein>
    <submittedName>
        <fullName evidence="1">Uncharacterized protein</fullName>
    </submittedName>
</protein>
<comment type="caution">
    <text evidence="1">The sequence shown here is derived from an EMBL/GenBank/DDBJ whole genome shotgun (WGS) entry which is preliminary data.</text>
</comment>
<organism evidence="1 2">
    <name type="scientific">Trichonephila clavipes</name>
    <name type="common">Golden silk orbweaver</name>
    <name type="synonym">Nephila clavipes</name>
    <dbReference type="NCBI Taxonomy" id="2585209"/>
    <lineage>
        <taxon>Eukaryota</taxon>
        <taxon>Metazoa</taxon>
        <taxon>Ecdysozoa</taxon>
        <taxon>Arthropoda</taxon>
        <taxon>Chelicerata</taxon>
        <taxon>Arachnida</taxon>
        <taxon>Araneae</taxon>
        <taxon>Araneomorphae</taxon>
        <taxon>Entelegynae</taxon>
        <taxon>Araneoidea</taxon>
        <taxon>Nephilidae</taxon>
        <taxon>Trichonephila</taxon>
    </lineage>
</organism>
<name>A0A8X6T166_TRICX</name>